<name>A0ABD1G791_SALDI</name>
<evidence type="ECO:0000313" key="5">
    <source>
        <dbReference type="EMBL" id="KAL1539986.1"/>
    </source>
</evidence>
<dbReference type="EMBL" id="JBEAFC010000009">
    <property type="protein sequence ID" value="KAL1539986.1"/>
    <property type="molecule type" value="Genomic_DNA"/>
</dbReference>
<evidence type="ECO:0000256" key="2">
    <source>
        <dbReference type="ARBA" id="ARBA00022857"/>
    </source>
</evidence>
<dbReference type="SUPFAM" id="SSF51735">
    <property type="entry name" value="NAD(P)-binding Rossmann-fold domains"/>
    <property type="match status" value="1"/>
</dbReference>
<protein>
    <submittedName>
        <fullName evidence="5">(+)-neomenthol dehydrogenase</fullName>
        <ecNumber evidence="5">1.1.1.208</ecNumber>
    </submittedName>
</protein>
<evidence type="ECO:0000313" key="6">
    <source>
        <dbReference type="Proteomes" id="UP001567538"/>
    </source>
</evidence>
<keyword evidence="6" id="KW-1185">Reference proteome</keyword>
<dbReference type="PANTHER" id="PTHR43490:SF98">
    <property type="entry name" value="OS02G0640600 PROTEIN"/>
    <property type="match status" value="1"/>
</dbReference>
<proteinExistence type="inferred from homology"/>
<dbReference type="PANTHER" id="PTHR43490">
    <property type="entry name" value="(+)-NEOMENTHOL DEHYDROGENASE"/>
    <property type="match status" value="1"/>
</dbReference>
<dbReference type="PRINTS" id="PR00080">
    <property type="entry name" value="SDRFAMILY"/>
</dbReference>
<dbReference type="Pfam" id="PF00106">
    <property type="entry name" value="adh_short"/>
    <property type="match status" value="1"/>
</dbReference>
<gene>
    <name evidence="5" type="ORF">AAHA92_24406</name>
</gene>
<reference evidence="5 6" key="1">
    <citation type="submission" date="2024-06" db="EMBL/GenBank/DDBJ databases">
        <title>A chromosome level genome sequence of Diviner's sage (Salvia divinorum).</title>
        <authorList>
            <person name="Ford S.A."/>
            <person name="Ro D.-K."/>
            <person name="Ness R.W."/>
            <person name="Phillips M.A."/>
        </authorList>
    </citation>
    <scope>NUCLEOTIDE SEQUENCE [LARGE SCALE GENOMIC DNA]</scope>
    <source>
        <strain evidence="5">SAF-2024a</strain>
        <tissue evidence="5">Leaf</tissue>
    </source>
</reference>
<evidence type="ECO:0000256" key="4">
    <source>
        <dbReference type="RuleBase" id="RU000363"/>
    </source>
</evidence>
<dbReference type="InterPro" id="IPR002347">
    <property type="entry name" value="SDR_fam"/>
</dbReference>
<dbReference type="EC" id="1.1.1.208" evidence="5"/>
<dbReference type="AlphaFoldDB" id="A0ABD1G791"/>
<comment type="similarity">
    <text evidence="1 4">Belongs to the short-chain dehydrogenases/reductases (SDR) family.</text>
</comment>
<evidence type="ECO:0000256" key="1">
    <source>
        <dbReference type="ARBA" id="ARBA00006484"/>
    </source>
</evidence>
<dbReference type="InterPro" id="IPR036291">
    <property type="entry name" value="NAD(P)-bd_dom_sf"/>
</dbReference>
<evidence type="ECO:0000256" key="3">
    <source>
        <dbReference type="ARBA" id="ARBA00023002"/>
    </source>
</evidence>
<sequence>MADAGGRYALVTGGNKGIGLEICKQLASKGITVILTSRDEKRGLEAVETLNHSGLSAHVVFHQLNVVDAASIAAAAQFLTAKYGRLDILVNNAGILGVGLEGDVSILQELVEADAATVFTNSKAETPLQLKASGTMIQTYEAAQECIQTNFYGVKRVTEALIPLLKLSNSPTVVNVSSILGHLLLLRNERAKAVLSNEACLTEESVDGVVREFLSDFKEGRLEENKWPSHGAAYKVSKAALNGYTKVMAKKHGDFVINSLCPGFARTDITHNLGAISAEEAGQRVVKAALLPRGGPSGAYFYDKDVYGIAV</sequence>
<dbReference type="Proteomes" id="UP001567538">
    <property type="component" value="Unassembled WGS sequence"/>
</dbReference>
<keyword evidence="2" id="KW-0521">NADP</keyword>
<organism evidence="5 6">
    <name type="scientific">Salvia divinorum</name>
    <name type="common">Maria pastora</name>
    <name type="synonym">Diviner's sage</name>
    <dbReference type="NCBI Taxonomy" id="28513"/>
    <lineage>
        <taxon>Eukaryota</taxon>
        <taxon>Viridiplantae</taxon>
        <taxon>Streptophyta</taxon>
        <taxon>Embryophyta</taxon>
        <taxon>Tracheophyta</taxon>
        <taxon>Spermatophyta</taxon>
        <taxon>Magnoliopsida</taxon>
        <taxon>eudicotyledons</taxon>
        <taxon>Gunneridae</taxon>
        <taxon>Pentapetalae</taxon>
        <taxon>asterids</taxon>
        <taxon>lamiids</taxon>
        <taxon>Lamiales</taxon>
        <taxon>Lamiaceae</taxon>
        <taxon>Nepetoideae</taxon>
        <taxon>Mentheae</taxon>
        <taxon>Salviinae</taxon>
        <taxon>Salvia</taxon>
        <taxon>Salvia subgen. Calosphace</taxon>
    </lineage>
</organism>
<dbReference type="Gene3D" id="3.40.50.720">
    <property type="entry name" value="NAD(P)-binding Rossmann-like Domain"/>
    <property type="match status" value="1"/>
</dbReference>
<keyword evidence="3 5" id="KW-0560">Oxidoreductase</keyword>
<dbReference type="PRINTS" id="PR00081">
    <property type="entry name" value="GDHRDH"/>
</dbReference>
<accession>A0ABD1G791</accession>
<comment type="caution">
    <text evidence="5">The sequence shown here is derived from an EMBL/GenBank/DDBJ whole genome shotgun (WGS) entry which is preliminary data.</text>
</comment>
<dbReference type="GO" id="GO:0047501">
    <property type="term" value="F:(+)-neomenthol dehydrogenase activity"/>
    <property type="evidence" value="ECO:0007669"/>
    <property type="project" value="UniProtKB-EC"/>
</dbReference>